<protein>
    <submittedName>
        <fullName evidence="1">Transcriptional regulator</fullName>
    </submittedName>
</protein>
<organism evidence="1 2">
    <name type="scientific">Photobacterium leiognathi subsp. mandapamensis</name>
    <name type="common">Photobacterium mandapamensis</name>
    <dbReference type="NCBI Taxonomy" id="48408"/>
    <lineage>
        <taxon>Bacteria</taxon>
        <taxon>Pseudomonadati</taxon>
        <taxon>Pseudomonadota</taxon>
        <taxon>Gammaproteobacteria</taxon>
        <taxon>Vibrionales</taxon>
        <taxon>Vibrionaceae</taxon>
        <taxon>Photobacterium</taxon>
    </lineage>
</organism>
<name>A0A0N0VA04_PHOLD</name>
<dbReference type="PIRSF" id="PIRSF004923">
    <property type="entry name" value="RseC"/>
    <property type="match status" value="1"/>
</dbReference>
<evidence type="ECO:0000313" key="1">
    <source>
        <dbReference type="EMBL" id="PSV12159.1"/>
    </source>
</evidence>
<dbReference type="AlphaFoldDB" id="A0A0N0VA04"/>
<dbReference type="InterPro" id="IPR007359">
    <property type="entry name" value="SigmaE_reg_RseC_MucC"/>
</dbReference>
<dbReference type="GeneID" id="99740276"/>
<dbReference type="RefSeq" id="WP_008988001.1">
    <property type="nucleotide sequence ID" value="NZ_CP131572.1"/>
</dbReference>
<comment type="caution">
    <text evidence="1">The sequence shown here is derived from an EMBL/GenBank/DDBJ whole genome shotgun (WGS) entry which is preliminary data.</text>
</comment>
<dbReference type="InterPro" id="IPR026268">
    <property type="entry name" value="RseC"/>
</dbReference>
<sequence>MMRTLATVTAVDKGAVTVSCQQQTSCGHCASRESCGTGIVSKAIPGRVHDIKIMTKSPLTIGQVVEIGLSERSMLSSALLVYMLPLLFLVLGSALGQWVFIDLAGSNELGVIGSAAIATTVGLLIARYYAKRLEGNSAYKPTLIRVLGAPISSDKLINAASKDSE</sequence>
<dbReference type="PANTHER" id="PTHR35867:SF1">
    <property type="entry name" value="PROTEIN RSEC"/>
    <property type="match status" value="1"/>
</dbReference>
<dbReference type="Pfam" id="PF04246">
    <property type="entry name" value="RseC_MucC"/>
    <property type="match status" value="1"/>
</dbReference>
<gene>
    <name evidence="1" type="ORF">C0W93_07200</name>
</gene>
<evidence type="ECO:0000313" key="2">
    <source>
        <dbReference type="Proteomes" id="UP000240530"/>
    </source>
</evidence>
<dbReference type="PANTHER" id="PTHR35867">
    <property type="entry name" value="PROTEIN RSEC"/>
    <property type="match status" value="1"/>
</dbReference>
<dbReference type="Proteomes" id="UP000240530">
    <property type="component" value="Unassembled WGS sequence"/>
</dbReference>
<accession>A0A0N0VA04</accession>
<dbReference type="EMBL" id="PYNS01000004">
    <property type="protein sequence ID" value="PSV12159.1"/>
    <property type="molecule type" value="Genomic_DNA"/>
</dbReference>
<reference evidence="1 2" key="1">
    <citation type="submission" date="2018-03" db="EMBL/GenBank/DDBJ databases">
        <title>Whole genome sequencing of Histamine producing bacteria.</title>
        <authorList>
            <person name="Butler K."/>
        </authorList>
    </citation>
    <scope>NUCLEOTIDE SEQUENCE [LARGE SCALE GENOMIC DNA]</scope>
    <source>
        <strain evidence="1 2">Res.4.1</strain>
    </source>
</reference>
<proteinExistence type="predicted"/>
<dbReference type="OrthoDB" id="9795854at2"/>